<keyword evidence="1" id="KW-0472">Membrane</keyword>
<dbReference type="RefSeq" id="WP_380744123.1">
    <property type="nucleotide sequence ID" value="NZ_JBHTLI010000001.1"/>
</dbReference>
<protein>
    <submittedName>
        <fullName evidence="2">Uncharacterized protein</fullName>
    </submittedName>
</protein>
<feature type="transmembrane region" description="Helical" evidence="1">
    <location>
        <begin position="6"/>
        <end position="26"/>
    </location>
</feature>
<keyword evidence="1" id="KW-0812">Transmembrane</keyword>
<evidence type="ECO:0000313" key="3">
    <source>
        <dbReference type="Proteomes" id="UP001597131"/>
    </source>
</evidence>
<gene>
    <name evidence="2" type="ORF">ACFQ3Q_06585</name>
</gene>
<evidence type="ECO:0000256" key="1">
    <source>
        <dbReference type="SAM" id="Phobius"/>
    </source>
</evidence>
<dbReference type="Proteomes" id="UP001597131">
    <property type="component" value="Unassembled WGS sequence"/>
</dbReference>
<keyword evidence="1" id="KW-1133">Transmembrane helix</keyword>
<keyword evidence="3" id="KW-1185">Reference proteome</keyword>
<comment type="caution">
    <text evidence="2">The sequence shown here is derived from an EMBL/GenBank/DDBJ whole genome shotgun (WGS) entry which is preliminary data.</text>
</comment>
<reference evidence="3" key="1">
    <citation type="journal article" date="2019" name="Int. J. Syst. Evol. Microbiol.">
        <title>The Global Catalogue of Microorganisms (GCM) 10K type strain sequencing project: providing services to taxonomists for standard genome sequencing and annotation.</title>
        <authorList>
            <consortium name="The Broad Institute Genomics Platform"/>
            <consortium name="The Broad Institute Genome Sequencing Center for Infectious Disease"/>
            <person name="Wu L."/>
            <person name="Ma J."/>
        </authorList>
    </citation>
    <scope>NUCLEOTIDE SEQUENCE [LARGE SCALE GENOMIC DNA]</scope>
    <source>
        <strain evidence="3">CCUG 64793</strain>
    </source>
</reference>
<accession>A0ABW3NSN0</accession>
<name>A0ABW3NSN0_9FLAO</name>
<sequence length="91" mass="10829">MSHRNLVLISKIIFFYSIFYVIMKLIAVFKGAWPEPNLILMLPYLLFALIGGYMMKTDKYHWAYVIAGVIVISLVRYFEKDWMVALHQYFN</sequence>
<feature type="transmembrane region" description="Helical" evidence="1">
    <location>
        <begin position="38"/>
        <end position="55"/>
    </location>
</feature>
<dbReference type="EMBL" id="JBHTLI010000001">
    <property type="protein sequence ID" value="MFD1095406.1"/>
    <property type="molecule type" value="Genomic_DNA"/>
</dbReference>
<evidence type="ECO:0000313" key="2">
    <source>
        <dbReference type="EMBL" id="MFD1095406.1"/>
    </source>
</evidence>
<organism evidence="2 3">
    <name type="scientific">Salegentibacter chungangensis</name>
    <dbReference type="NCBI Taxonomy" id="1335724"/>
    <lineage>
        <taxon>Bacteria</taxon>
        <taxon>Pseudomonadati</taxon>
        <taxon>Bacteroidota</taxon>
        <taxon>Flavobacteriia</taxon>
        <taxon>Flavobacteriales</taxon>
        <taxon>Flavobacteriaceae</taxon>
        <taxon>Salegentibacter</taxon>
    </lineage>
</organism>
<proteinExistence type="predicted"/>
<feature type="transmembrane region" description="Helical" evidence="1">
    <location>
        <begin position="61"/>
        <end position="78"/>
    </location>
</feature>